<dbReference type="InterPro" id="IPR051267">
    <property type="entry name" value="STEAP_metalloreductase"/>
</dbReference>
<gene>
    <name evidence="3" type="ORF">BE17_28025</name>
</gene>
<organism evidence="3 4">
    <name type="scientific">Sorangium cellulosum</name>
    <name type="common">Polyangium cellulosum</name>
    <dbReference type="NCBI Taxonomy" id="56"/>
    <lineage>
        <taxon>Bacteria</taxon>
        <taxon>Pseudomonadati</taxon>
        <taxon>Myxococcota</taxon>
        <taxon>Polyangia</taxon>
        <taxon>Polyangiales</taxon>
        <taxon>Polyangiaceae</taxon>
        <taxon>Sorangium</taxon>
    </lineage>
</organism>
<dbReference type="AlphaFoldDB" id="A0A150S080"/>
<evidence type="ECO:0000259" key="2">
    <source>
        <dbReference type="Pfam" id="PF03807"/>
    </source>
</evidence>
<evidence type="ECO:0000313" key="4">
    <source>
        <dbReference type="Proteomes" id="UP000075635"/>
    </source>
</evidence>
<reference evidence="3 4" key="1">
    <citation type="submission" date="2014-02" db="EMBL/GenBank/DDBJ databases">
        <title>The small core and large imbalanced accessory genome model reveals a collaborative survival strategy of Sorangium cellulosum strains in nature.</title>
        <authorList>
            <person name="Han K."/>
            <person name="Peng R."/>
            <person name="Blom J."/>
            <person name="Li Y.-Z."/>
        </authorList>
    </citation>
    <scope>NUCLEOTIDE SEQUENCE [LARGE SCALE GENOMIC DNA]</scope>
    <source>
        <strain evidence="3 4">So0011-07</strain>
    </source>
</reference>
<dbReference type="GO" id="GO:0016491">
    <property type="term" value="F:oxidoreductase activity"/>
    <property type="evidence" value="ECO:0007669"/>
    <property type="project" value="UniProtKB-KW"/>
</dbReference>
<feature type="domain" description="Pyrroline-5-carboxylate reductase catalytic N-terminal" evidence="2">
    <location>
        <begin position="2"/>
        <end position="92"/>
    </location>
</feature>
<dbReference type="Gene3D" id="3.40.50.720">
    <property type="entry name" value="NAD(P)-binding Rossmann-like Domain"/>
    <property type="match status" value="1"/>
</dbReference>
<keyword evidence="1" id="KW-0560">Oxidoreductase</keyword>
<sequence>MKIGILGSGSVGQTLGRALVEKGHSVRIGTRDPIKLESWRVEVGAAASVGSPAECVQWAELVVLAVHGTAVEAVLESAGVPHFAGKVVVDVSDPLDFSGGRPGLFVGTTDSLGERVQRWLPDARVVKALNTVLAAVMVNPGLTGGDPDMFIAGNDADAKSLVGGLLESFGWSVIDMGDIESARWLEALSLLWVVHSHRTGKIHHAFKLVGK</sequence>
<accession>A0A150S080</accession>
<dbReference type="InterPro" id="IPR036291">
    <property type="entry name" value="NAD(P)-bd_dom_sf"/>
</dbReference>
<dbReference type="Proteomes" id="UP000075635">
    <property type="component" value="Unassembled WGS sequence"/>
</dbReference>
<dbReference type="PANTHER" id="PTHR14239">
    <property type="entry name" value="DUDULIN-RELATED"/>
    <property type="match status" value="1"/>
</dbReference>
<dbReference type="InterPro" id="IPR028939">
    <property type="entry name" value="P5C_Rdtase_cat_N"/>
</dbReference>
<evidence type="ECO:0000256" key="1">
    <source>
        <dbReference type="ARBA" id="ARBA00023002"/>
    </source>
</evidence>
<dbReference type="SUPFAM" id="SSF51735">
    <property type="entry name" value="NAD(P)-binding Rossmann-fold domains"/>
    <property type="match status" value="1"/>
</dbReference>
<dbReference type="EMBL" id="JEMB01001607">
    <property type="protein sequence ID" value="KYF85847.1"/>
    <property type="molecule type" value="Genomic_DNA"/>
</dbReference>
<dbReference type="Pfam" id="PF03807">
    <property type="entry name" value="F420_oxidored"/>
    <property type="match status" value="1"/>
</dbReference>
<protein>
    <recommendedName>
        <fullName evidence="2">Pyrroline-5-carboxylate reductase catalytic N-terminal domain-containing protein</fullName>
    </recommendedName>
</protein>
<name>A0A150S080_SORCE</name>
<comment type="caution">
    <text evidence="3">The sequence shown here is derived from an EMBL/GenBank/DDBJ whole genome shotgun (WGS) entry which is preliminary data.</text>
</comment>
<proteinExistence type="predicted"/>
<dbReference type="PANTHER" id="PTHR14239:SF10">
    <property type="entry name" value="REDUCTASE"/>
    <property type="match status" value="1"/>
</dbReference>
<evidence type="ECO:0000313" key="3">
    <source>
        <dbReference type="EMBL" id="KYF85847.1"/>
    </source>
</evidence>